<evidence type="ECO:0000256" key="3">
    <source>
        <dbReference type="ARBA" id="ARBA00022701"/>
    </source>
</evidence>
<evidence type="ECO:0000313" key="11">
    <source>
        <dbReference type="EMBL" id="KAF4693080.1"/>
    </source>
</evidence>
<evidence type="ECO:0000256" key="7">
    <source>
        <dbReference type="ARBA" id="ARBA00023235"/>
    </source>
</evidence>
<dbReference type="InterPro" id="IPR015415">
    <property type="entry name" value="Spast_Vps4_C"/>
</dbReference>
<dbReference type="PANTHER" id="PTHR23074:SF19">
    <property type="entry name" value="KATANIN P60 ATPASE-CONTAINING SUBUNIT A1"/>
    <property type="match status" value="1"/>
</dbReference>
<evidence type="ECO:0000256" key="6">
    <source>
        <dbReference type="ARBA" id="ARBA00023212"/>
    </source>
</evidence>
<dbReference type="SUPFAM" id="SSF52540">
    <property type="entry name" value="P-loop containing nucleoside triphosphate hydrolases"/>
    <property type="match status" value="1"/>
</dbReference>
<evidence type="ECO:0000256" key="1">
    <source>
        <dbReference type="ARBA" id="ARBA00004245"/>
    </source>
</evidence>
<dbReference type="Proteomes" id="UP000541610">
    <property type="component" value="Unassembled WGS sequence"/>
</dbReference>
<dbReference type="GO" id="GO:0016887">
    <property type="term" value="F:ATP hydrolysis activity"/>
    <property type="evidence" value="ECO:0007669"/>
    <property type="project" value="InterPro"/>
</dbReference>
<keyword evidence="2 8" id="KW-0963">Cytoplasm</keyword>
<evidence type="ECO:0000256" key="2">
    <source>
        <dbReference type="ARBA" id="ARBA00022490"/>
    </source>
</evidence>
<name>A0A7J6PC68_PEROL</name>
<keyword evidence="5 8" id="KW-0067">ATP-binding</keyword>
<dbReference type="GO" id="GO:0005874">
    <property type="term" value="C:microtubule"/>
    <property type="evidence" value="ECO:0007669"/>
    <property type="project" value="UniProtKB-KW"/>
</dbReference>
<evidence type="ECO:0000256" key="8">
    <source>
        <dbReference type="HAMAP-Rule" id="MF_03023"/>
    </source>
</evidence>
<keyword evidence="7 8" id="KW-0413">Isomerase</keyword>
<feature type="binding site" evidence="8">
    <location>
        <begin position="250"/>
        <end position="257"/>
    </location>
    <ligand>
        <name>ATP</name>
        <dbReference type="ChEBI" id="CHEBI:30616"/>
    </ligand>
</feature>
<dbReference type="HAMAP" id="MF_03023">
    <property type="entry name" value="Katanin_p60_A1"/>
    <property type="match status" value="1"/>
</dbReference>
<comment type="subcellular location">
    <subcellularLocation>
        <location evidence="1 8">Cytoplasm</location>
        <location evidence="1 8">Cytoskeleton</location>
    </subcellularLocation>
</comment>
<evidence type="ECO:0000256" key="9">
    <source>
        <dbReference type="SAM" id="MobiDB-lite"/>
    </source>
</evidence>
<dbReference type="Gene3D" id="1.10.8.60">
    <property type="match status" value="1"/>
</dbReference>
<dbReference type="PANTHER" id="PTHR23074">
    <property type="entry name" value="AAA DOMAIN-CONTAINING"/>
    <property type="match status" value="1"/>
</dbReference>
<gene>
    <name evidence="11" type="primary">KATNA1_1</name>
    <name evidence="8" type="synonym">KATNA1</name>
    <name evidence="11" type="ORF">FOZ60_011864</name>
</gene>
<keyword evidence="6 8" id="KW-0206">Cytoskeleton</keyword>
<evidence type="ECO:0000256" key="4">
    <source>
        <dbReference type="ARBA" id="ARBA00022741"/>
    </source>
</evidence>
<feature type="domain" description="AAA+ ATPase" evidence="10">
    <location>
        <begin position="242"/>
        <end position="388"/>
    </location>
</feature>
<comment type="catalytic activity">
    <reaction evidence="8">
        <text>n ATP + n H2O + a microtubule = n ADP + n phosphate + (n+1) alpha/beta tubulin heterodimers.</text>
        <dbReference type="EC" id="5.6.1.1"/>
    </reaction>
</comment>
<protein>
    <recommendedName>
        <fullName evidence="8">Katanin p60 ATPase-containing subunit A1</fullName>
        <shortName evidence="8">Katanin p60 subunit A1</shortName>
        <ecNumber evidence="8">5.6.1.1</ecNumber>
    </recommendedName>
    <alternativeName>
        <fullName evidence="8">p60 katanin</fullName>
    </alternativeName>
</protein>
<dbReference type="EMBL" id="JABANP010000050">
    <property type="protein sequence ID" value="KAF4693080.1"/>
    <property type="molecule type" value="Genomic_DNA"/>
</dbReference>
<comment type="caution">
    <text evidence="11">The sequence shown here is derived from an EMBL/GenBank/DDBJ whole genome shotgun (WGS) entry which is preliminary data.</text>
</comment>
<dbReference type="PROSITE" id="PS00674">
    <property type="entry name" value="AAA"/>
    <property type="match status" value="1"/>
</dbReference>
<dbReference type="InterPro" id="IPR028596">
    <property type="entry name" value="KATNA1"/>
</dbReference>
<dbReference type="GO" id="GO:0051013">
    <property type="term" value="P:microtubule severing"/>
    <property type="evidence" value="ECO:0007669"/>
    <property type="project" value="UniProtKB-UniRule"/>
</dbReference>
<dbReference type="EC" id="5.6.1.1" evidence="8"/>
<dbReference type="OrthoDB" id="5334845at2759"/>
<dbReference type="Gene3D" id="3.40.50.300">
    <property type="entry name" value="P-loop containing nucleotide triphosphate hydrolases"/>
    <property type="match status" value="1"/>
</dbReference>
<dbReference type="AlphaFoldDB" id="A0A7J6PC68"/>
<dbReference type="GO" id="GO:0008017">
    <property type="term" value="F:microtubule binding"/>
    <property type="evidence" value="ECO:0007669"/>
    <property type="project" value="UniProtKB-UniRule"/>
</dbReference>
<dbReference type="GO" id="GO:0005737">
    <property type="term" value="C:cytoplasm"/>
    <property type="evidence" value="ECO:0007669"/>
    <property type="project" value="UniProtKB-UniRule"/>
</dbReference>
<dbReference type="InterPro" id="IPR003960">
    <property type="entry name" value="ATPase_AAA_CS"/>
</dbReference>
<dbReference type="SMART" id="SM00382">
    <property type="entry name" value="AAA"/>
    <property type="match status" value="1"/>
</dbReference>
<dbReference type="Pfam" id="PF09336">
    <property type="entry name" value="Vps4_C"/>
    <property type="match status" value="1"/>
</dbReference>
<sequence length="503" mass="55702">MVLNIRPAGCPSIGGEDRGIDDLEKTLARARNLAEIGLQSESLMQYDHVVLATINRHIKTLPASYTDEWLAVKTEISEEVAIVKSIAAEWAEIRRRCATRPPGGSDTASCPRRRWRDGSVDASPIAEGREAPRGSNARNYSKPWLQPLPPQVQEHASGGTSDSGGGIWSGCERRGFLEHVYGPSGEGPDADLIMMLERDCVEKNPQVGWSSISGLESARQLLEEAVVLPLLMPEYFQGIRRPWKGVLLFGPPGTGKTMLAKAVATECDTTFFNVSCSTVTNKYRGDSEKLIRLLFEMARFYAPTTIFFDEIDSIGKQTRMDGVSSTEPVQQKQQDQDGQDPSSESGSVEEGAPPPKTVMVLGATNHPWEIDEALRRRLEKRIYIPLPDEEARLGMFKVNCSSIKLADDVDFRRLVKRTEGYSGADICSVCREASMMNLRDRLRKARTKGASGGGLDVDRLRAEVEGRPVTMGNFEQAVKNVQKSVGTEDLRKFEEWMREFGSS</sequence>
<feature type="region of interest" description="Disordered" evidence="9">
    <location>
        <begin position="319"/>
        <end position="359"/>
    </location>
</feature>
<comment type="similarity">
    <text evidence="8">Belongs to the AAA ATPase family. Katanin p60 subunit A1 subfamily.</text>
</comment>
<accession>A0A7J6PC68</accession>
<evidence type="ECO:0000313" key="12">
    <source>
        <dbReference type="Proteomes" id="UP000541610"/>
    </source>
</evidence>
<dbReference type="InterPro" id="IPR003959">
    <property type="entry name" value="ATPase_AAA_core"/>
</dbReference>
<dbReference type="GO" id="GO:0005524">
    <property type="term" value="F:ATP binding"/>
    <property type="evidence" value="ECO:0007669"/>
    <property type="project" value="UniProtKB-KW"/>
</dbReference>
<organism evidence="11 12">
    <name type="scientific">Perkinsus olseni</name>
    <name type="common">Perkinsus atlanticus</name>
    <dbReference type="NCBI Taxonomy" id="32597"/>
    <lineage>
        <taxon>Eukaryota</taxon>
        <taxon>Sar</taxon>
        <taxon>Alveolata</taxon>
        <taxon>Perkinsozoa</taxon>
        <taxon>Perkinsea</taxon>
        <taxon>Perkinsida</taxon>
        <taxon>Perkinsidae</taxon>
        <taxon>Perkinsus</taxon>
    </lineage>
</organism>
<dbReference type="FunFam" id="3.40.50.300:FF:000159">
    <property type="entry name" value="Katanin p60 ATPase-containing subunit A1"/>
    <property type="match status" value="1"/>
</dbReference>
<dbReference type="Gene3D" id="1.20.58.80">
    <property type="entry name" value="Phosphotransferase system, lactose/cellobiose-type IIA subunit"/>
    <property type="match status" value="1"/>
</dbReference>
<comment type="function">
    <text evidence="8">Severs microtubules in an ATP-dependent manner. Microtubule severing may promote rapid reorganization of cellular microtubule arrays.</text>
</comment>
<dbReference type="InterPro" id="IPR041569">
    <property type="entry name" value="AAA_lid_3"/>
</dbReference>
<feature type="region of interest" description="Disordered" evidence="9">
    <location>
        <begin position="98"/>
        <end position="165"/>
    </location>
</feature>
<reference evidence="11 12" key="1">
    <citation type="submission" date="2020-04" db="EMBL/GenBank/DDBJ databases">
        <title>Perkinsus olseni comparative genomics.</title>
        <authorList>
            <person name="Bogema D.R."/>
        </authorList>
    </citation>
    <scope>NUCLEOTIDE SEQUENCE [LARGE SCALE GENOMIC DNA]</scope>
    <source>
        <strain evidence="11">00978-12</strain>
    </source>
</reference>
<dbReference type="InterPro" id="IPR050304">
    <property type="entry name" value="MT-severing_AAA_ATPase"/>
</dbReference>
<keyword evidence="3 8" id="KW-0493">Microtubule</keyword>
<dbReference type="InterPro" id="IPR003593">
    <property type="entry name" value="AAA+_ATPase"/>
</dbReference>
<proteinExistence type="inferred from homology"/>
<dbReference type="InterPro" id="IPR027417">
    <property type="entry name" value="P-loop_NTPase"/>
</dbReference>
<dbReference type="Pfam" id="PF17862">
    <property type="entry name" value="AAA_lid_3"/>
    <property type="match status" value="1"/>
</dbReference>
<dbReference type="Pfam" id="PF00004">
    <property type="entry name" value="AAA"/>
    <property type="match status" value="1"/>
</dbReference>
<dbReference type="GO" id="GO:0008568">
    <property type="term" value="F:microtubule severing ATPase activity"/>
    <property type="evidence" value="ECO:0007669"/>
    <property type="project" value="UniProtKB-EC"/>
</dbReference>
<evidence type="ECO:0000259" key="10">
    <source>
        <dbReference type="SMART" id="SM00382"/>
    </source>
</evidence>
<evidence type="ECO:0000256" key="5">
    <source>
        <dbReference type="ARBA" id="ARBA00022840"/>
    </source>
</evidence>
<keyword evidence="4 8" id="KW-0547">Nucleotide-binding</keyword>